<sequence length="499" mass="55028">MSARWGKTDEHWAMRTDFLVGGSPKMEKELFMKFKPQWVPKLLRDVLSLSYVPGFDVAAAAQNPLLGKGNGAKRFDLSLTGDRYYLKILQIKSQPYALAPSRKLYHYLKSATSIIYNNEKFLKMPKPVAQNGQKKDSVSCARCHTAETALVVRTEHLCRECFMRYVATKVLKRLETNKLRGGFKDPQRTLLVPISFGVSSIALLHVLDQQLSNRAETGRHAGYNLHILFVEQSVVLGQPSFLESLDVLKQRYPSHTYTVISLEDCFDYSIGFDTSASADALTDGSIALDKRTCLKHILSSVPSATSRVDMIEILRRRLILAFAKAHACDSILFGDSTTRLAEKTLSETAKGRAIALPWLTADGSSSDGTNCTYPLRDLLRKELGSYVSMTSPPLTPLICEAPFQRPTSSKDTTIDGLMTQYFESVEHNYPSIVANVVRTAGRLVAPSTSKGTNACALCGYPIVNEAWGGDQLDSGVPQVADSSGSEYGNSFCYGCARTV</sequence>
<evidence type="ECO:0000256" key="3">
    <source>
        <dbReference type="HAMAP-Rule" id="MF_03054"/>
    </source>
</evidence>
<keyword evidence="1 3" id="KW-0963">Cytoplasm</keyword>
<evidence type="ECO:0000256" key="2">
    <source>
        <dbReference type="ARBA" id="ARBA00022694"/>
    </source>
</evidence>
<dbReference type="InterPro" id="IPR014729">
    <property type="entry name" value="Rossmann-like_a/b/a_fold"/>
</dbReference>
<comment type="caution">
    <text evidence="4">The sequence shown here is derived from an EMBL/GenBank/DDBJ whole genome shotgun (WGS) entry which is preliminary data.</text>
</comment>
<dbReference type="GO" id="GO:0016783">
    <property type="term" value="F:sulfurtransferase activity"/>
    <property type="evidence" value="ECO:0007669"/>
    <property type="project" value="TreeGrafter"/>
</dbReference>
<dbReference type="PANTHER" id="PTHR20882:SF14">
    <property type="entry name" value="CYTOPLASMIC TRNA 2-THIOLATION PROTEIN 2"/>
    <property type="match status" value="1"/>
</dbReference>
<proteinExistence type="inferred from homology"/>
<dbReference type="HAMAP" id="MF_03054">
    <property type="entry name" value="CTU2"/>
    <property type="match status" value="1"/>
</dbReference>
<evidence type="ECO:0000313" key="5">
    <source>
        <dbReference type="Proteomes" id="UP000593566"/>
    </source>
</evidence>
<reference evidence="4 5" key="1">
    <citation type="journal article" date="2020" name="Genomics">
        <title>Complete, high-quality genomes from long-read metagenomic sequencing of two wolf lichen thalli reveals enigmatic genome architecture.</title>
        <authorList>
            <person name="McKenzie S.K."/>
            <person name="Walston R.F."/>
            <person name="Allen J.L."/>
        </authorList>
    </citation>
    <scope>NUCLEOTIDE SEQUENCE [LARGE SCALE GENOMIC DNA]</scope>
    <source>
        <strain evidence="4">WasteWater1</strain>
    </source>
</reference>
<comment type="similarity">
    <text evidence="3">Belongs to the CTU2/NCS2 family.</text>
</comment>
<dbReference type="Pfam" id="PF10288">
    <property type="entry name" value="CTU2"/>
    <property type="match status" value="1"/>
</dbReference>
<dbReference type="GO" id="GO:0016779">
    <property type="term" value="F:nucleotidyltransferase activity"/>
    <property type="evidence" value="ECO:0007669"/>
    <property type="project" value="UniProtKB-UniRule"/>
</dbReference>
<protein>
    <recommendedName>
        <fullName evidence="3">Cytoplasmic tRNA 2-thiolation protein 2</fullName>
    </recommendedName>
</protein>
<dbReference type="SUPFAM" id="SSF52402">
    <property type="entry name" value="Adenine nucleotide alpha hydrolases-like"/>
    <property type="match status" value="1"/>
</dbReference>
<dbReference type="AlphaFoldDB" id="A0A8H6CER4"/>
<organism evidence="4 5">
    <name type="scientific">Letharia lupina</name>
    <dbReference type="NCBI Taxonomy" id="560253"/>
    <lineage>
        <taxon>Eukaryota</taxon>
        <taxon>Fungi</taxon>
        <taxon>Dikarya</taxon>
        <taxon>Ascomycota</taxon>
        <taxon>Pezizomycotina</taxon>
        <taxon>Lecanoromycetes</taxon>
        <taxon>OSLEUM clade</taxon>
        <taxon>Lecanoromycetidae</taxon>
        <taxon>Lecanorales</taxon>
        <taxon>Lecanorineae</taxon>
        <taxon>Parmeliaceae</taxon>
        <taxon>Letharia</taxon>
    </lineage>
</organism>
<keyword evidence="2 3" id="KW-0819">tRNA processing</keyword>
<dbReference type="GO" id="GO:0000049">
    <property type="term" value="F:tRNA binding"/>
    <property type="evidence" value="ECO:0007669"/>
    <property type="project" value="InterPro"/>
</dbReference>
<evidence type="ECO:0000313" key="4">
    <source>
        <dbReference type="EMBL" id="KAF6222225.1"/>
    </source>
</evidence>
<dbReference type="GO" id="GO:0032447">
    <property type="term" value="P:protein urmylation"/>
    <property type="evidence" value="ECO:0007669"/>
    <property type="project" value="UniProtKB-UniRule"/>
</dbReference>
<dbReference type="GO" id="GO:0002143">
    <property type="term" value="P:tRNA wobble position uridine thiolation"/>
    <property type="evidence" value="ECO:0007669"/>
    <property type="project" value="TreeGrafter"/>
</dbReference>
<dbReference type="Proteomes" id="UP000593566">
    <property type="component" value="Unassembled WGS sequence"/>
</dbReference>
<dbReference type="EMBL" id="JACCJB010000012">
    <property type="protein sequence ID" value="KAF6222225.1"/>
    <property type="molecule type" value="Genomic_DNA"/>
</dbReference>
<comment type="subcellular location">
    <subcellularLocation>
        <location evidence="3">Cytoplasm</location>
    </subcellularLocation>
</comment>
<dbReference type="PANTHER" id="PTHR20882">
    <property type="entry name" value="CYTOPLASMIC TRNA 2-THIOLATION PROTEIN 2"/>
    <property type="match status" value="1"/>
</dbReference>
<dbReference type="UniPathway" id="UPA00988"/>
<comment type="function">
    <text evidence="3">Plays a central role in 2-thiolation of mcm(5)S(2)U at tRNA wobble positions of tRNA(Lys), tRNA(Glu) and tRNA(Gln). May act by forming a heterodimer with NCS6 that ligates sulfur from thiocarboxylated URM1 onto the uridine of tRNAs at wobble position. Prior mcm(5) tRNA modification by the elongator complex is required for 2-thiolation. May also be involved in protein urmylation.</text>
</comment>
<name>A0A8H6CER4_9LECA</name>
<evidence type="ECO:0000256" key="1">
    <source>
        <dbReference type="ARBA" id="ARBA00022490"/>
    </source>
</evidence>
<keyword evidence="5" id="KW-1185">Reference proteome</keyword>
<dbReference type="Gene3D" id="3.40.50.620">
    <property type="entry name" value="HUPs"/>
    <property type="match status" value="1"/>
</dbReference>
<dbReference type="GO" id="GO:0005829">
    <property type="term" value="C:cytosol"/>
    <property type="evidence" value="ECO:0007669"/>
    <property type="project" value="TreeGrafter"/>
</dbReference>
<accession>A0A8H6CER4</accession>
<dbReference type="InterPro" id="IPR019407">
    <property type="entry name" value="CTU2"/>
</dbReference>
<comment type="pathway">
    <text evidence="3">tRNA modification; 5-methoxycarbonylmethyl-2-thiouridine-tRNA biosynthesis.</text>
</comment>
<gene>
    <name evidence="3" type="primary">NCS2</name>
    <name evidence="3" type="synonym">CTU2</name>
    <name evidence="4" type="ORF">HO133_001311</name>
</gene>